<gene>
    <name evidence="2" type="ORF">CES85_4566</name>
</gene>
<accession>A0A248UAH3</accession>
<evidence type="ECO:0000313" key="2">
    <source>
        <dbReference type="EMBL" id="ASV83783.1"/>
    </source>
</evidence>
<evidence type="ECO:0000256" key="1">
    <source>
        <dbReference type="SAM" id="Phobius"/>
    </source>
</evidence>
<dbReference type="AlphaFoldDB" id="A0A248UAH3"/>
<dbReference type="EMBL" id="CP022603">
    <property type="protein sequence ID" value="ASV83783.1"/>
    <property type="molecule type" value="Genomic_DNA"/>
</dbReference>
<keyword evidence="1" id="KW-0472">Membrane</keyword>
<keyword evidence="1" id="KW-0812">Transmembrane</keyword>
<dbReference type="Proteomes" id="UP000215256">
    <property type="component" value="Chromosome 2"/>
</dbReference>
<organism evidence="2 3">
    <name type="scientific">Ochrobactrum quorumnocens</name>
    <dbReference type="NCBI Taxonomy" id="271865"/>
    <lineage>
        <taxon>Bacteria</taxon>
        <taxon>Pseudomonadati</taxon>
        <taxon>Pseudomonadota</taxon>
        <taxon>Alphaproteobacteria</taxon>
        <taxon>Hyphomicrobiales</taxon>
        <taxon>Brucellaceae</taxon>
        <taxon>Brucella/Ochrobactrum group</taxon>
        <taxon>Ochrobactrum</taxon>
    </lineage>
</organism>
<protein>
    <submittedName>
        <fullName evidence="2">Uncharacterized protein</fullName>
    </submittedName>
</protein>
<evidence type="ECO:0000313" key="3">
    <source>
        <dbReference type="Proteomes" id="UP000215256"/>
    </source>
</evidence>
<keyword evidence="1" id="KW-1133">Transmembrane helix</keyword>
<dbReference type="KEGG" id="och:CES85_4566"/>
<sequence length="54" mass="6382">MHVLLLQNRIRTLFLFARAFLTFIVAFLIRKTITQSSRIRWTKRSHAQAPAIMP</sequence>
<reference evidence="2 3" key="1">
    <citation type="submission" date="2017-07" db="EMBL/GenBank/DDBJ databases">
        <title>Phylogenetic study on the rhizospheric bacterium Ochrobactrum sp. A44.</title>
        <authorList>
            <person name="Krzyzanowska D.M."/>
            <person name="Ossowicki A."/>
            <person name="Rajewska M."/>
            <person name="Maciag T."/>
            <person name="Kaczynski Z."/>
            <person name="Czerwicka M."/>
            <person name="Jafra S."/>
        </authorList>
    </citation>
    <scope>NUCLEOTIDE SEQUENCE [LARGE SCALE GENOMIC DNA]</scope>
    <source>
        <strain evidence="2 3">A44</strain>
    </source>
</reference>
<feature type="transmembrane region" description="Helical" evidence="1">
    <location>
        <begin position="12"/>
        <end position="29"/>
    </location>
</feature>
<name>A0A248UAH3_9HYPH</name>
<proteinExistence type="predicted"/>